<sequence length="46" mass="5046">MCFMFGASEEQKHRALGLTGEAEHQELTGVDETPVSVPAAEDWPQD</sequence>
<feature type="region of interest" description="Disordered" evidence="1">
    <location>
        <begin position="21"/>
        <end position="46"/>
    </location>
</feature>
<gene>
    <name evidence="2" type="ORF">G7043_04070</name>
</gene>
<keyword evidence="3" id="KW-1185">Reference proteome</keyword>
<proteinExistence type="predicted"/>
<comment type="caution">
    <text evidence="2">The sequence shown here is derived from an EMBL/GenBank/DDBJ whole genome shotgun (WGS) entry which is preliminary data.</text>
</comment>
<dbReference type="RefSeq" id="WP_166043966.1">
    <property type="nucleotide sequence ID" value="NZ_JAAMPJ010000001.1"/>
</dbReference>
<evidence type="ECO:0000256" key="1">
    <source>
        <dbReference type="SAM" id="MobiDB-lite"/>
    </source>
</evidence>
<dbReference type="EMBL" id="JAAMPJ010000001">
    <property type="protein sequence ID" value="NGY58107.1"/>
    <property type="molecule type" value="Genomic_DNA"/>
</dbReference>
<evidence type="ECO:0000313" key="2">
    <source>
        <dbReference type="EMBL" id="NGY58107.1"/>
    </source>
</evidence>
<accession>A0A7C9RMU5</accession>
<reference evidence="2 3" key="1">
    <citation type="submission" date="2020-03" db="EMBL/GenBank/DDBJ databases">
        <title>Isolation and identification of active actinomycetes.</title>
        <authorList>
            <person name="Sun X."/>
        </authorList>
    </citation>
    <scope>NUCLEOTIDE SEQUENCE [LARGE SCALE GENOMIC DNA]</scope>
    <source>
        <strain evidence="2 3">NEAU-D13</strain>
    </source>
</reference>
<dbReference type="AlphaFoldDB" id="A0A7C9RMU5"/>
<protein>
    <submittedName>
        <fullName evidence="2">Uncharacterized protein</fullName>
    </submittedName>
</protein>
<name>A0A7C9RMU5_9PSEU</name>
<dbReference type="Proteomes" id="UP000481360">
    <property type="component" value="Unassembled WGS sequence"/>
</dbReference>
<evidence type="ECO:0000313" key="3">
    <source>
        <dbReference type="Proteomes" id="UP000481360"/>
    </source>
</evidence>
<organism evidence="2 3">
    <name type="scientific">Lentzea alba</name>
    <dbReference type="NCBI Taxonomy" id="2714351"/>
    <lineage>
        <taxon>Bacteria</taxon>
        <taxon>Bacillati</taxon>
        <taxon>Actinomycetota</taxon>
        <taxon>Actinomycetes</taxon>
        <taxon>Pseudonocardiales</taxon>
        <taxon>Pseudonocardiaceae</taxon>
        <taxon>Lentzea</taxon>
    </lineage>
</organism>